<feature type="domain" description="Fibronectin type-III" evidence="4">
    <location>
        <begin position="221"/>
        <end position="318"/>
    </location>
</feature>
<feature type="domain" description="Fibronectin type-III" evidence="4">
    <location>
        <begin position="2976"/>
        <end position="3062"/>
    </location>
</feature>
<feature type="domain" description="Fibronectin type-III" evidence="4">
    <location>
        <begin position="60"/>
        <end position="147"/>
    </location>
</feature>
<name>A0ABS2YWV6_POLSE</name>
<dbReference type="Gene3D" id="2.60.40.10">
    <property type="entry name" value="Immunoglobulins"/>
    <property type="match status" value="23"/>
</dbReference>
<proteinExistence type="predicted"/>
<dbReference type="PROSITE" id="PS50853">
    <property type="entry name" value="FN3"/>
    <property type="match status" value="21"/>
</dbReference>
<dbReference type="Pfam" id="PF00041">
    <property type="entry name" value="fn3"/>
    <property type="match status" value="5"/>
</dbReference>
<feature type="domain" description="Ig-like" evidence="3">
    <location>
        <begin position="3670"/>
        <end position="3723"/>
    </location>
</feature>
<feature type="domain" description="Fibronectin type-III" evidence="4">
    <location>
        <begin position="2020"/>
        <end position="2116"/>
    </location>
</feature>
<feature type="domain" description="Fibronectin type-III" evidence="4">
    <location>
        <begin position="2802"/>
        <end position="2888"/>
    </location>
</feature>
<feature type="domain" description="Fibronectin type-III" evidence="4">
    <location>
        <begin position="404"/>
        <end position="489"/>
    </location>
</feature>
<evidence type="ECO:0000313" key="5">
    <source>
        <dbReference type="EMBL" id="MBN3290496.1"/>
    </source>
</evidence>
<feature type="domain" description="Fibronectin type-III" evidence="4">
    <location>
        <begin position="891"/>
        <end position="977"/>
    </location>
</feature>
<dbReference type="Proteomes" id="UP001166052">
    <property type="component" value="Unassembled WGS sequence"/>
</dbReference>
<dbReference type="InterPro" id="IPR013783">
    <property type="entry name" value="Ig-like_fold"/>
</dbReference>
<keyword evidence="6" id="KW-1185">Reference proteome</keyword>
<feature type="domain" description="Fibronectin type-III" evidence="4">
    <location>
        <begin position="2452"/>
        <end position="2539"/>
    </location>
</feature>
<dbReference type="InterPro" id="IPR003961">
    <property type="entry name" value="FN3_dom"/>
</dbReference>
<evidence type="ECO:0000256" key="2">
    <source>
        <dbReference type="SAM" id="MobiDB-lite"/>
    </source>
</evidence>
<dbReference type="InterPro" id="IPR007110">
    <property type="entry name" value="Ig-like_dom"/>
</dbReference>
<dbReference type="InterPro" id="IPR036116">
    <property type="entry name" value="FN3_sf"/>
</dbReference>
<feature type="non-terminal residue" evidence="5">
    <location>
        <position position="1"/>
    </location>
</feature>
<feature type="domain" description="Fibronectin type-III" evidence="4">
    <location>
        <begin position="2715"/>
        <end position="2801"/>
    </location>
</feature>
<dbReference type="PANTHER" id="PTHR47135:SF3">
    <property type="entry name" value="FIBRONECTIN TYPE-III DOMAIN-CONTAINING PROTEIN"/>
    <property type="match status" value="1"/>
</dbReference>
<dbReference type="CDD" id="cd00063">
    <property type="entry name" value="FN3"/>
    <property type="match status" value="10"/>
</dbReference>
<comment type="caution">
    <text evidence="5">The sequence shown here is derived from an EMBL/GenBank/DDBJ whole genome shotgun (WGS) entry which is preliminary data.</text>
</comment>
<feature type="domain" description="Fibronectin type-III" evidence="4">
    <location>
        <begin position="1673"/>
        <end position="1761"/>
    </location>
</feature>
<evidence type="ECO:0000259" key="4">
    <source>
        <dbReference type="PROSITE" id="PS50853"/>
    </source>
</evidence>
<feature type="domain" description="Fibronectin type-III" evidence="4">
    <location>
        <begin position="3410"/>
        <end position="3496"/>
    </location>
</feature>
<dbReference type="PROSITE" id="PS50835">
    <property type="entry name" value="IG_LIKE"/>
    <property type="match status" value="1"/>
</dbReference>
<feature type="domain" description="Fibronectin type-III" evidence="4">
    <location>
        <begin position="3237"/>
        <end position="3323"/>
    </location>
</feature>
<protein>
    <submittedName>
        <fullName evidence="5">FNDC7 protein</fullName>
    </submittedName>
</protein>
<feature type="domain" description="Fibronectin type-III" evidence="4">
    <location>
        <begin position="3150"/>
        <end position="3236"/>
    </location>
</feature>
<feature type="domain" description="Fibronectin type-III" evidence="4">
    <location>
        <begin position="3758"/>
        <end position="3844"/>
    </location>
</feature>
<feature type="domain" description="Fibronectin type-III" evidence="4">
    <location>
        <begin position="4126"/>
        <end position="4215"/>
    </location>
</feature>
<evidence type="ECO:0000256" key="1">
    <source>
        <dbReference type="ARBA" id="ARBA00023319"/>
    </source>
</evidence>
<feature type="compositionally biased region" description="Low complexity" evidence="2">
    <location>
        <begin position="4095"/>
        <end position="4105"/>
    </location>
</feature>
<feature type="domain" description="Fibronectin type-III" evidence="4">
    <location>
        <begin position="490"/>
        <end position="578"/>
    </location>
</feature>
<dbReference type="PANTHER" id="PTHR47135">
    <property type="entry name" value="FIBRONECTIN TYPE III DOMAIN-CONTAINING PROTEIN 7"/>
    <property type="match status" value="1"/>
</dbReference>
<sequence>MVTATPKNVLGTPVFVQFNEAILIGTVGSLLSNTIYTVRVEALDSSGNVLAQSEMEQLTAPDVPSIEQAYSKLSNSITVEWTTRTGATGYILRAQSGKSIIETTVGSSPGTLNNLKPASEYTITVMSVNTGGRSQPSKPKKAKTVLSAPNLTSSSPSNDTIVVSWSPVFMAEGCQLSIMRSDGLGSRLKTNASQSHVTFTELEAGITYSIKANAYDADYTLGDDATVSQITRPARPESVQVTLANSRAIGMEVSWSRVEGADNYTAYSTDGLNCTGVDVKCQIGPLQCGNNYSVSVLAYNRAGPSVASLPAYFLTVPCAPDVTSIVEAVASNLTVSWSVMSFAENYTAFVKRDDGLENSCSTGLNICYFQIQCGFTYFISVFAYNKAGQSPLGNDFNYTTAPCCPENILPVFVSSDTLEITWSAVRGAEIYETKAGHDGHLLQCNDTATVCALTDLQCNARYTVVVTSCSEARGCNSSCLPHYVETAPCSPQIVNISKVNVSTFSISWISDNDAANYTVRIQAEEDTEAEVQTCRSTGRSCQFNDLPCGATFGVSAIAATSAGESLPSYTVPLETDPCCPQNLTVTQVTQSMTNVSWSEGTGAQSYVTVLESSRGKAQCHTLQTHCLLGCITCGTNYTVTLNSISESGLMTHCRYHGYSSSACCPSSVKLYRMANSVIRVHWRAAVLSQDYQVDLFGSKANFSCTPSTGSSFCDVKEISCGDVYTVVVSPVSSDGSKVTFCPRKLYSGFAITSITSPAAAQLNVKWTAYPGATYYFLDLRVLNSNTIAPVAIMVPGTAITKLVQGLRAGSDYNVTVKATTGINYNVVASAWKLATTVQQNGSTFTCTSETTRCLMYGLTCGKTLTVRVTATLNNCESNVNSVAVFETGPCAPSNLSFYRDCYSNAVIFSWNASLYAAYYSAIAVASNGTVVECRTVDTSCFFTNFTCGMGYVLTVSAYNSYCNSNRSASIRVQTAPCEPHNVKIRADCQMDMLVAQWDYAAGALSYTIEATSNNGQQYNCSSFMNSCVIPEVNCGESLNAWIIASDDECNNSKALSEVVETVPCSPSVIKADAGCTADSISVFWADTNGAVTYITTAEGSDGEHSFCTSSHNNCHLTDLPCGQSYNISVIASNSKCNSSRSNTVFAYTAPCQPTYPNVFVDCITNQVLVMWEQSQGSSSYKAILQGSNGQNLTCNATLDNCQIQNLPCGQQYNVSVIGQDGICTSPPSDSVLISSVPCGPEHIEADTDCLTGIVTVLWDASEGAHMYSAIAESVNGTQNVCNSTDTNCIMAGLECGQPYMISVRSSSGNCQSMPSKEVLIQQVPCLPQKVKSQPTCPGSSLTLSWAPSVGASSYTAAAWEEDQLVLCSSTEPSCEFQDLKCGWTYHINVTATGGNCTSAPSLVHSIQTAPCPPKEVTSQIDYTTNIVTLEWQPGRHANTYTATAIGNYGHVTSCQSTNSSCQFKDLRCGEKYNFSIIATDGNCDSIQVMVPEQETAPCIPQNMGIILDCDTNIALASWDRSKGALGYTAMAQDVNGKIYTWNTTDTSCSMAHLQCGLQHSITVKALSANSNSAISNVTTFQTVPCTPLNIETHLDCSTNIPSVTWDHSKGAMSYRAIAESSTGHTTSCNTSDNNCDISFLQCGQKYNISVVAEDNKCGGFRSSFTEIETAPCPPENVAAVMDCNNKTATVSWSASERAVSYNVSAEENGEQISSCSTQDTSCHLSDLQCGRTYDVTVTPIGRGCTGFKSSAFKLFTGPCPPMNVEVKFDCLTKFGSVSWDLEPGAQVYVATATEDDGHTHTCTTNSTECVFMDLHCGSIYIVTAVAINGECSSANSLGSQIKTAPCTPEIADVQLYCEGNLISVLWDQTEGARSYVLSVDSPDGKTASLVTNDTSQDVVHLQCGTIYMFWLTAQGEMCNTSMMHSVKRETAPCPPRNVQAEMDCGLNTGNITWEKSNGAQSYIAVAEGVHGHLTSCNSIGTSCDMKLDCGQLYRITVVAANNNCNSSNEKSINIASAPCLPQNVQAELDCSSNSLSVQWQQSSGAESYTAMAIGSNGVTATCNTTDTTCNISSLECGLTYSIAVTSSSLKCNIIKGSDYKIQSAPCMPEGISTQLDCATNIIAVSWNSSKGAISYMVIAETSDGKAINCTSSGTACELLGAQCGDIYSITVHAADNKCSSLKSPEMFMKTVPCVPEHLNYNLDCETNIAMVRWDYSMGSLWYVVEAKGKSNHSTNCSSQDTNCNLSDFLCGQTYTVTVTAEDSTCRSAPSSAIDIKAAPCKPHIISTHLDCVANSIFVNWETSDGATFYLLNAEEYGGSVNSFNTTESHYDLMGLNCGQKYFIRVVASDDACASSESLVEEVVSAPCVPENITTSVDCFSDSATISWYLSAGADFYTARMLSSSQHSAHCQTNDTSCIIPGLQCGQIYEVGVVAHDQRCNSTGLLLNNLQTEPCMPQNVHAIYSANMAEVGWDHSLGAGSYTAEALSILGHWENCETTDTRCKIEGLLCGEIYNVTVSAHNDVCNSTISEVKVIETEPCPPQNVVVDVDCEDGLVSVSWEESANTESYIVTAEKDNVLRAMCHISGTSCHIPDLECGQVYALSVRAQNAQGNSSESSVVYINTAPCLPAEFDAVLNCNNNNTAWAFWSPSHGAEYYTVSAQGADGQSVSCNTTDSSCNLTDLHCGEMYNLSMIVSDEQCQRFYSVHTTVTTVPCIPFHISADLSCDNQTALVTWDASEGAESYHVTAWTDSGDSRECHSTGLACDIRNLQCGQTYHVAAVAVGSECRSEQSPPEEIQTGPCTPQNFGASAHCSLNGILVSWDASEGAAEYQVTAQDANGFTAESRSNITSCDLTELPCGEIYSATVTALSNNCLSPPSSKVYFKTGPCPPIAVSVQPDCSGNSSLVRWTESNGALYYMATAETTDDTKRFCTSVGTQCEINGLQCGQLYYINVVAVDYQCNSTEVPFTEVQTAPCRPQNVSVQIDCATNSSLVSWVHAAGAINYTATAQSNSGKVYSCTTDGQECELQNLPCGQLYMVQVVAMDNTCSSLPSTAVNIQTAPCVPKISEVFLDCLNNTFLVQWSQSEGAIDYTVTATAPNEHIVGCSSNSTNCEIGDLMCSQLYSIRVMAFDDQCNSSESTSWYMETVPCVPQIVQTRLDCNKKGAFVQWNPVDGAQLYVVNATSNQGDEATCTTNKNFCEMTELQCGSIYNVSVTAANQLCDTSQSEPEELKSAPCVPGYVTATNDCDTGTVTVSWEESSGATFYTVMAHGSRGYLTTCNATGTECQLTDLLCSHSYNITVTATDDMCTSLESHPVTLDTVLCAPQQVTGKLLCDTKAGLVSWMNEEGANLYSVMAVGPDGHMTQCNTTLSSCELTNLHCGQFYNFTVTALDGVCDNAQSSSELPAPLCAPQNVEAFLECSSNTAYVSWEMTTGAAAYVVFANSSNNYDVSCNTTDTFCMLHDLHCGEKYNVTVLALDNICDNIYSASVEIRTGPCPPENVVADIDCYTGIMSVRWDSVPGATFYAVQATAGEDNSFSCNGTDTTCGITGLPCGLSLTVTTTSSYDDCQSTPSQESLIATAPCTPLNVKGYLDCVTNAAWVSWSQADGAEIYNVTAISSGGHQSSCTSTNVTCGVPDLQCGNKYTFSVTAISKDCLSMPSAPFDLETAPCILNGLTLLNQCNSSTINVLWNRTESSQLYIATAEGSDGSMYTCNSTKEGCNLNSVNCGTEYTIIVAATSDKCSSLRSPPSKITTAPCIPTDVRAFTDCQSGVMNVSWSSSPFAEFYMATIMGVNGAQTSCNTSGTTCTFADLVCGQTYEVSVTASHERCRSPPNLAISVNTVPCAPEGLNIDMQCESSSALLSWMKNDEILEYYASATLADGEILWCTTQWTGCTINELACGSSYNFALVGFDGTCNSSFSNPITQGAVPCPPENVTMSLGPMTKSTQELQAVWSEVQCAEEYMLEVHGLITGDPESQFLLTSYWTTDPYFYIPLLCSSVYNVSMISRNVAGIGDSSVPVQGLTAPCTPNGITVDSVVDGLVVVSWNASIFATEYWLLTPDDSTLCKTSQLSCELPINISSSAKLVAVNSAGESEPSESISLTSSHMQRKRRDLHEESEEINGELLPPQLHVLSITNDTLHVEWTATEGATHYLLIVKEVTASKPFKPIVQSVQETSAKVSGLQPFTNYKVVVSAKDSTRSSAYSDPVFITTDVSLPVRSSAQL</sequence>
<feature type="region of interest" description="Disordered" evidence="2">
    <location>
        <begin position="4095"/>
        <end position="4121"/>
    </location>
</feature>
<feature type="domain" description="Fibronectin type-III" evidence="4">
    <location>
        <begin position="1062"/>
        <end position="1151"/>
    </location>
</feature>
<dbReference type="SUPFAM" id="SSF49265">
    <property type="entry name" value="Fibronectin type III"/>
    <property type="match status" value="29"/>
</dbReference>
<feature type="domain" description="Fibronectin type-III" evidence="4">
    <location>
        <begin position="1326"/>
        <end position="1411"/>
    </location>
</feature>
<feature type="non-terminal residue" evidence="5">
    <location>
        <position position="4224"/>
    </location>
</feature>
<dbReference type="EMBL" id="JAAWVN010008517">
    <property type="protein sequence ID" value="MBN3290496.1"/>
    <property type="molecule type" value="Genomic_DNA"/>
</dbReference>
<feature type="domain" description="Fibronectin type-III" evidence="4">
    <location>
        <begin position="2540"/>
        <end position="2626"/>
    </location>
</feature>
<evidence type="ECO:0000313" key="6">
    <source>
        <dbReference type="Proteomes" id="UP001166052"/>
    </source>
</evidence>
<dbReference type="SMART" id="SM00060">
    <property type="entry name" value="FN3"/>
    <property type="match status" value="34"/>
</dbReference>
<gene>
    <name evidence="5" type="primary">Fndc7</name>
    <name evidence="5" type="ORF">GTO92_0015111</name>
</gene>
<organism evidence="5 6">
    <name type="scientific">Polypterus senegalus</name>
    <name type="common">Senegal bichir</name>
    <dbReference type="NCBI Taxonomy" id="55291"/>
    <lineage>
        <taxon>Eukaryota</taxon>
        <taxon>Metazoa</taxon>
        <taxon>Chordata</taxon>
        <taxon>Craniata</taxon>
        <taxon>Vertebrata</taxon>
        <taxon>Euteleostomi</taxon>
        <taxon>Actinopterygii</taxon>
        <taxon>Polypteriformes</taxon>
        <taxon>Polypteridae</taxon>
        <taxon>Polypterus</taxon>
    </lineage>
</organism>
<keyword evidence="1" id="KW-0393">Immunoglobulin domain</keyword>
<feature type="domain" description="Fibronectin type-III" evidence="4">
    <location>
        <begin position="741"/>
        <end position="839"/>
    </location>
</feature>
<reference evidence="5" key="1">
    <citation type="journal article" date="2021" name="Cell">
        <title>Tracing the genetic footprints of vertebrate landing in non-teleost ray-finned fishes.</title>
        <authorList>
            <person name="Bi X."/>
            <person name="Wang K."/>
            <person name="Yang L."/>
            <person name="Pan H."/>
            <person name="Jiang H."/>
            <person name="Wei Q."/>
            <person name="Fang M."/>
            <person name="Yu H."/>
            <person name="Zhu C."/>
            <person name="Cai Y."/>
            <person name="He Y."/>
            <person name="Gan X."/>
            <person name="Zeng H."/>
            <person name="Yu D."/>
            <person name="Zhu Y."/>
            <person name="Jiang H."/>
            <person name="Qiu Q."/>
            <person name="Yang H."/>
            <person name="Zhang Y.E."/>
            <person name="Wang W."/>
            <person name="Zhu M."/>
            <person name="He S."/>
            <person name="Zhang G."/>
        </authorList>
    </citation>
    <scope>NUCLEOTIDE SEQUENCE</scope>
    <source>
        <strain evidence="5">Bchr_001</strain>
    </source>
</reference>
<accession>A0ABS2YWV6</accession>
<evidence type="ECO:0000259" key="3">
    <source>
        <dbReference type="PROSITE" id="PS50835"/>
    </source>
</evidence>
<feature type="domain" description="Fibronectin type-III" evidence="4">
    <location>
        <begin position="2194"/>
        <end position="2280"/>
    </location>
</feature>